<evidence type="ECO:0000313" key="2">
    <source>
        <dbReference type="EMBL" id="SDP64581.1"/>
    </source>
</evidence>
<dbReference type="CDD" id="cd06170">
    <property type="entry name" value="LuxR_C_like"/>
    <property type="match status" value="1"/>
</dbReference>
<evidence type="ECO:0000259" key="1">
    <source>
        <dbReference type="PROSITE" id="PS50043"/>
    </source>
</evidence>
<proteinExistence type="predicted"/>
<dbReference type="EMBL" id="FNJB01000011">
    <property type="protein sequence ID" value="SDP64581.1"/>
    <property type="molecule type" value="Genomic_DNA"/>
</dbReference>
<dbReference type="PANTHER" id="PTHR47691:SF3">
    <property type="entry name" value="HTH-TYPE TRANSCRIPTIONAL REGULATOR RV0890C-RELATED"/>
    <property type="match status" value="1"/>
</dbReference>
<feature type="domain" description="HTH luxR-type" evidence="1">
    <location>
        <begin position="707"/>
        <end position="772"/>
    </location>
</feature>
<keyword evidence="3" id="KW-1185">Reference proteome</keyword>
<protein>
    <submittedName>
        <fullName evidence="2">Predicted ATPase</fullName>
    </submittedName>
</protein>
<dbReference type="InterPro" id="IPR049945">
    <property type="entry name" value="AAA_22"/>
</dbReference>
<dbReference type="RefSeq" id="WP_091381717.1">
    <property type="nucleotide sequence ID" value="NZ_FNDV01000001.1"/>
</dbReference>
<dbReference type="PROSITE" id="PS00622">
    <property type="entry name" value="HTH_LUXR_1"/>
    <property type="match status" value="1"/>
</dbReference>
<dbReference type="SUPFAM" id="SSF46894">
    <property type="entry name" value="C-terminal effector domain of the bipartite response regulators"/>
    <property type="match status" value="1"/>
</dbReference>
<dbReference type="STRING" id="504798.SAMN05421871_101453"/>
<dbReference type="InterPro" id="IPR027417">
    <property type="entry name" value="P-loop_NTPase"/>
</dbReference>
<dbReference type="Proteomes" id="UP000199651">
    <property type="component" value="Unassembled WGS sequence"/>
</dbReference>
<dbReference type="SMART" id="SM00421">
    <property type="entry name" value="HTH_LUXR"/>
    <property type="match status" value="1"/>
</dbReference>
<dbReference type="InterPro" id="IPR016032">
    <property type="entry name" value="Sig_transdc_resp-reg_C-effctor"/>
</dbReference>
<gene>
    <name evidence="2" type="ORF">SAMN05192558_111128</name>
</gene>
<dbReference type="InterPro" id="IPR036388">
    <property type="entry name" value="WH-like_DNA-bd_sf"/>
</dbReference>
<dbReference type="PRINTS" id="PR00038">
    <property type="entry name" value="HTHLUXR"/>
</dbReference>
<dbReference type="SUPFAM" id="SSF52540">
    <property type="entry name" value="P-loop containing nucleoside triphosphate hydrolases"/>
    <property type="match status" value="1"/>
</dbReference>
<dbReference type="Gene3D" id="1.10.10.10">
    <property type="entry name" value="Winged helix-like DNA-binding domain superfamily/Winged helix DNA-binding domain"/>
    <property type="match status" value="1"/>
</dbReference>
<dbReference type="OrthoDB" id="9812579at2"/>
<dbReference type="GO" id="GO:0016887">
    <property type="term" value="F:ATP hydrolysis activity"/>
    <property type="evidence" value="ECO:0007669"/>
    <property type="project" value="InterPro"/>
</dbReference>
<dbReference type="InterPro" id="IPR000792">
    <property type="entry name" value="Tscrpt_reg_LuxR_C"/>
</dbReference>
<dbReference type="AlphaFoldDB" id="A0A1H0UEM5"/>
<sequence length="776" mass="81465">MDENWALRGTDDVAPQADFAALSVLTPFMGRNAELDHLRRALRGERLVTVHGPSGAGKTALALQVVGSDCGREVVVVRVGRLRSRDHLESELMCALGLADHASGDRMAQIAAHVGERKILIVLDGCELLVTGAGSLTDVVRALLTHGPGVTVLLTSQVVLGIGIEHVVPVGPMPAEDALALLTVQAASRGVTISDSDRAGADRICALVGRLPGPLVFAASWLTVQSIPEALAQARTDPTVLLDATHPADEHHQCSMRIALDRTAMLLTEEQRRLWSVLAHFGDGARQEAIASACVTLGVFPGLRQVVTVLGALIDRGLITRTEDAGVSRYSMHALARLYGQGMRWEDLNPDAIRAAHAQYYADEAARAAVGWLNPGEVPLLRAVVSQRADLDAAAAFWFETGHPQRGLGMLVDTARTRAHVYAARLRVLADSLADGLARHPADPSDVQVTALGFLAWVKLAQGEPATGRQMLTRAHDLSAQLGGTAMPVLTFVEGAYAALAPVDAATATASVALLDSAAAAMSAPTDRFGVSLLATLAEAVHGDPARAVERSAEVLAIAETAGAPWATTWAHWTRALTLVTNADYTEAAHHLGIGLEGQRDCGDLGCVCGSLWLAAVILAPSNAGDAARLFGAAERCQRRHGVCLHSAHPLLKLRVLAMGACRRKLGVSAYNRAIAAGAELIGSGVDGATTLALSALDSTRRARPLTGSPAAVLTPREHDVVALVTDGLTYKEIGSRLHVSARTVETYIGRAASKAGVCGRVELVAWFLGSADTVA</sequence>
<dbReference type="Pfam" id="PF00196">
    <property type="entry name" value="GerE"/>
    <property type="match status" value="1"/>
</dbReference>
<dbReference type="Pfam" id="PF13401">
    <property type="entry name" value="AAA_22"/>
    <property type="match status" value="1"/>
</dbReference>
<dbReference type="GO" id="GO:0006355">
    <property type="term" value="P:regulation of DNA-templated transcription"/>
    <property type="evidence" value="ECO:0007669"/>
    <property type="project" value="InterPro"/>
</dbReference>
<dbReference type="PANTHER" id="PTHR47691">
    <property type="entry name" value="REGULATOR-RELATED"/>
    <property type="match status" value="1"/>
</dbReference>
<organism evidence="2 3">
    <name type="scientific">Actinokineospora alba</name>
    <dbReference type="NCBI Taxonomy" id="504798"/>
    <lineage>
        <taxon>Bacteria</taxon>
        <taxon>Bacillati</taxon>
        <taxon>Actinomycetota</taxon>
        <taxon>Actinomycetes</taxon>
        <taxon>Pseudonocardiales</taxon>
        <taxon>Pseudonocardiaceae</taxon>
        <taxon>Actinokineospora</taxon>
    </lineage>
</organism>
<name>A0A1H0UEM5_9PSEU</name>
<dbReference type="GO" id="GO:0003677">
    <property type="term" value="F:DNA binding"/>
    <property type="evidence" value="ECO:0007669"/>
    <property type="project" value="InterPro"/>
</dbReference>
<reference evidence="3" key="1">
    <citation type="submission" date="2016-10" db="EMBL/GenBank/DDBJ databases">
        <authorList>
            <person name="Varghese N."/>
            <person name="Submissions S."/>
        </authorList>
    </citation>
    <scope>NUCLEOTIDE SEQUENCE [LARGE SCALE GENOMIC DNA]</scope>
    <source>
        <strain evidence="3">IBRC-M 10655</strain>
    </source>
</reference>
<accession>A0A1H0UEM5</accession>
<dbReference type="PROSITE" id="PS50043">
    <property type="entry name" value="HTH_LUXR_2"/>
    <property type="match status" value="1"/>
</dbReference>
<evidence type="ECO:0000313" key="3">
    <source>
        <dbReference type="Proteomes" id="UP000199651"/>
    </source>
</evidence>
<dbReference type="Gene3D" id="3.40.50.300">
    <property type="entry name" value="P-loop containing nucleotide triphosphate hydrolases"/>
    <property type="match status" value="1"/>
</dbReference>